<dbReference type="GO" id="GO:0016787">
    <property type="term" value="F:hydrolase activity"/>
    <property type="evidence" value="ECO:0007669"/>
    <property type="project" value="UniProtKB-UniRule"/>
</dbReference>
<dbReference type="Proteomes" id="UP000287857">
    <property type="component" value="Unassembled WGS sequence"/>
</dbReference>
<feature type="domain" description="Calcineurin-like phosphoesterase" evidence="3">
    <location>
        <begin position="1"/>
        <end position="144"/>
    </location>
</feature>
<dbReference type="Gene3D" id="3.60.21.10">
    <property type="match status" value="1"/>
</dbReference>
<proteinExistence type="inferred from homology"/>
<keyword evidence="2" id="KW-0479">Metal-binding</keyword>
<comment type="similarity">
    <text evidence="1 2">Belongs to the metallophosphoesterase superfamily. YfcE family.</text>
</comment>
<dbReference type="EMBL" id="NGJS01000002">
    <property type="protein sequence ID" value="RSU00071.1"/>
    <property type="molecule type" value="Genomic_DNA"/>
</dbReference>
<comment type="caution">
    <text evidence="4">The sequence shown here is derived from an EMBL/GenBank/DDBJ whole genome shotgun (WGS) entry which is preliminary data.</text>
</comment>
<dbReference type="AlphaFoldDB" id="A0A430A0Z0"/>
<evidence type="ECO:0000256" key="1">
    <source>
        <dbReference type="ARBA" id="ARBA00008950"/>
    </source>
</evidence>
<keyword evidence="5" id="KW-1185">Reference proteome</keyword>
<evidence type="ECO:0000256" key="2">
    <source>
        <dbReference type="RuleBase" id="RU362039"/>
    </source>
</evidence>
<organism evidence="4 5">
    <name type="scientific">Vagococcus vulneris</name>
    <dbReference type="NCBI Taxonomy" id="1977869"/>
    <lineage>
        <taxon>Bacteria</taxon>
        <taxon>Bacillati</taxon>
        <taxon>Bacillota</taxon>
        <taxon>Bacilli</taxon>
        <taxon>Lactobacillales</taxon>
        <taxon>Enterococcaceae</taxon>
        <taxon>Vagococcus</taxon>
    </lineage>
</organism>
<gene>
    <name evidence="4" type="ORF">CBF37_01855</name>
</gene>
<dbReference type="OrthoDB" id="9800565at2"/>
<dbReference type="InterPro" id="IPR024654">
    <property type="entry name" value="Calcineurin-like_PHP_lpxH"/>
</dbReference>
<evidence type="ECO:0000313" key="4">
    <source>
        <dbReference type="EMBL" id="RSU00071.1"/>
    </source>
</evidence>
<evidence type="ECO:0000259" key="3">
    <source>
        <dbReference type="Pfam" id="PF12850"/>
    </source>
</evidence>
<evidence type="ECO:0000313" key="5">
    <source>
        <dbReference type="Proteomes" id="UP000287857"/>
    </source>
</evidence>
<dbReference type="NCBIfam" id="TIGR00040">
    <property type="entry name" value="yfcE"/>
    <property type="match status" value="1"/>
</dbReference>
<dbReference type="PANTHER" id="PTHR11124">
    <property type="entry name" value="VACUOLAR SORTING PROTEIN VPS29"/>
    <property type="match status" value="1"/>
</dbReference>
<dbReference type="Pfam" id="PF12850">
    <property type="entry name" value="Metallophos_2"/>
    <property type="match status" value="1"/>
</dbReference>
<comment type="cofactor">
    <cofactor evidence="2">
        <name>a divalent metal cation</name>
        <dbReference type="ChEBI" id="CHEBI:60240"/>
    </cofactor>
</comment>
<dbReference type="InterPro" id="IPR041802">
    <property type="entry name" value="MPP_YfcE"/>
</dbReference>
<reference evidence="4 5" key="1">
    <citation type="submission" date="2017-05" db="EMBL/GenBank/DDBJ databases">
        <title>Vagococcus spp. assemblies.</title>
        <authorList>
            <person name="Gulvik C.A."/>
        </authorList>
    </citation>
    <scope>NUCLEOTIDE SEQUENCE [LARGE SCALE GENOMIC DNA]</scope>
    <source>
        <strain evidence="4 5">SS1995</strain>
    </source>
</reference>
<dbReference type="InterPro" id="IPR029052">
    <property type="entry name" value="Metallo-depent_PP-like"/>
</dbReference>
<dbReference type="GO" id="GO:0046872">
    <property type="term" value="F:metal ion binding"/>
    <property type="evidence" value="ECO:0007669"/>
    <property type="project" value="UniProtKB-KW"/>
</dbReference>
<sequence length="169" mass="19253">MKILAVSDNHGDRDVLVDILAHWQNKVDGFFHCGDSELEASDSLWRDYVVVKGNCDYDPKYRKTQTVDLDGVRIFMTHGHLYGVNTGMMALSYAAQEEHADIVLYGHTHKLAAELADDMVFVNPGSISQPRGRYSHLKTYAIIEDEADKKKVSFYNRQHELIPELQVKL</sequence>
<dbReference type="InterPro" id="IPR000979">
    <property type="entry name" value="Phosphodiesterase_MJ0936/Vps29"/>
</dbReference>
<protein>
    <recommendedName>
        <fullName evidence="2">Phosphoesterase</fullName>
        <ecNumber evidence="2">3.1.4.-</ecNumber>
    </recommendedName>
</protein>
<dbReference type="RefSeq" id="WP_125983024.1">
    <property type="nucleotide sequence ID" value="NZ_NGJS01000002.1"/>
</dbReference>
<name>A0A430A0Z0_9ENTE</name>
<dbReference type="CDD" id="cd00841">
    <property type="entry name" value="MPP_YfcE"/>
    <property type="match status" value="1"/>
</dbReference>
<dbReference type="SUPFAM" id="SSF56300">
    <property type="entry name" value="Metallo-dependent phosphatases"/>
    <property type="match status" value="1"/>
</dbReference>
<accession>A0A430A0Z0</accession>
<dbReference type="EC" id="3.1.4.-" evidence="2"/>